<feature type="compositionally biased region" description="Pro residues" evidence="3">
    <location>
        <begin position="337"/>
        <end position="352"/>
    </location>
</feature>
<dbReference type="Proteomes" id="UP000823405">
    <property type="component" value="Unassembled WGS sequence"/>
</dbReference>
<dbReference type="GO" id="GO:0006897">
    <property type="term" value="P:endocytosis"/>
    <property type="evidence" value="ECO:0007669"/>
    <property type="project" value="InterPro"/>
</dbReference>
<dbReference type="GO" id="GO:0008289">
    <property type="term" value="F:lipid binding"/>
    <property type="evidence" value="ECO:0007669"/>
    <property type="project" value="TreeGrafter"/>
</dbReference>
<accession>A0A9P6QRK3</accession>
<dbReference type="InterPro" id="IPR027267">
    <property type="entry name" value="AH/BAR_dom_sf"/>
</dbReference>
<dbReference type="EMBL" id="JAAAIN010002745">
    <property type="protein sequence ID" value="KAG0290422.1"/>
    <property type="molecule type" value="Genomic_DNA"/>
</dbReference>
<keyword evidence="7" id="KW-1185">Reference proteome</keyword>
<evidence type="ECO:0000313" key="7">
    <source>
        <dbReference type="Proteomes" id="UP000823405"/>
    </source>
</evidence>
<dbReference type="SMART" id="SM00326">
    <property type="entry name" value="SH3"/>
    <property type="match status" value="1"/>
</dbReference>
<feature type="compositionally biased region" description="Basic and acidic residues" evidence="3">
    <location>
        <begin position="265"/>
        <end position="275"/>
    </location>
</feature>
<dbReference type="Gene3D" id="1.20.1270.60">
    <property type="entry name" value="Arfaptin homology (AH) domain/BAR domain"/>
    <property type="match status" value="1"/>
</dbReference>
<evidence type="ECO:0000256" key="1">
    <source>
        <dbReference type="ARBA" id="ARBA00022443"/>
    </source>
</evidence>
<reference evidence="6" key="1">
    <citation type="journal article" date="2020" name="Fungal Divers.">
        <title>Resolving the Mortierellaceae phylogeny through synthesis of multi-gene phylogenetics and phylogenomics.</title>
        <authorList>
            <person name="Vandepol N."/>
            <person name="Liber J."/>
            <person name="Desiro A."/>
            <person name="Na H."/>
            <person name="Kennedy M."/>
            <person name="Barry K."/>
            <person name="Grigoriev I.V."/>
            <person name="Miller A.N."/>
            <person name="O'Donnell K."/>
            <person name="Stajich J.E."/>
            <person name="Bonito G."/>
        </authorList>
    </citation>
    <scope>NUCLEOTIDE SEQUENCE</scope>
    <source>
        <strain evidence="6">NVP60</strain>
    </source>
</reference>
<dbReference type="InterPro" id="IPR046982">
    <property type="entry name" value="BIN3/RVS161-like"/>
</dbReference>
<comment type="caution">
    <text evidence="6">The sequence shown here is derived from an EMBL/GenBank/DDBJ whole genome shotgun (WGS) entry which is preliminary data.</text>
</comment>
<proteinExistence type="predicted"/>
<dbReference type="Pfam" id="PF00018">
    <property type="entry name" value="SH3_1"/>
    <property type="match status" value="1"/>
</dbReference>
<dbReference type="PRINTS" id="PR00452">
    <property type="entry name" value="SH3DOMAIN"/>
</dbReference>
<name>A0A9P6QRK3_9FUNG</name>
<dbReference type="SMART" id="SM00721">
    <property type="entry name" value="BAR"/>
    <property type="match status" value="1"/>
</dbReference>
<dbReference type="InterPro" id="IPR036028">
    <property type="entry name" value="SH3-like_dom_sf"/>
</dbReference>
<dbReference type="SUPFAM" id="SSF50044">
    <property type="entry name" value="SH3-domain"/>
    <property type="match status" value="1"/>
</dbReference>
<dbReference type="GO" id="GO:1990528">
    <property type="term" value="C:Rvs161p-Rvs167p complex"/>
    <property type="evidence" value="ECO:0007669"/>
    <property type="project" value="TreeGrafter"/>
</dbReference>
<evidence type="ECO:0000256" key="2">
    <source>
        <dbReference type="PROSITE-ProRule" id="PRU00192"/>
    </source>
</evidence>
<evidence type="ECO:0000313" key="6">
    <source>
        <dbReference type="EMBL" id="KAG0290422.1"/>
    </source>
</evidence>
<dbReference type="GO" id="GO:0030479">
    <property type="term" value="C:actin cortical patch"/>
    <property type="evidence" value="ECO:0007669"/>
    <property type="project" value="TreeGrafter"/>
</dbReference>
<feature type="region of interest" description="Disordered" evidence="3">
    <location>
        <begin position="259"/>
        <end position="365"/>
    </location>
</feature>
<dbReference type="OrthoDB" id="443981at2759"/>
<dbReference type="GO" id="GO:0051666">
    <property type="term" value="P:actin cortical patch localization"/>
    <property type="evidence" value="ECO:0007669"/>
    <property type="project" value="InterPro"/>
</dbReference>
<dbReference type="InterPro" id="IPR001452">
    <property type="entry name" value="SH3_domain"/>
</dbReference>
<dbReference type="FunFam" id="2.30.30.40:FF:000100">
    <property type="entry name" value="SH3 domain-containing YSC84-like protein 1"/>
    <property type="match status" value="1"/>
</dbReference>
<evidence type="ECO:0000259" key="4">
    <source>
        <dbReference type="PROSITE" id="PS50002"/>
    </source>
</evidence>
<dbReference type="GO" id="GO:0031097">
    <property type="term" value="C:medial cortex"/>
    <property type="evidence" value="ECO:0007669"/>
    <property type="project" value="TreeGrafter"/>
</dbReference>
<organism evidence="6 7">
    <name type="scientific">Linnemannia gamsii</name>
    <dbReference type="NCBI Taxonomy" id="64522"/>
    <lineage>
        <taxon>Eukaryota</taxon>
        <taxon>Fungi</taxon>
        <taxon>Fungi incertae sedis</taxon>
        <taxon>Mucoromycota</taxon>
        <taxon>Mortierellomycotina</taxon>
        <taxon>Mortierellomycetes</taxon>
        <taxon>Mortierellales</taxon>
        <taxon>Mortierellaceae</taxon>
        <taxon>Linnemannia</taxon>
    </lineage>
</organism>
<evidence type="ECO:0000259" key="5">
    <source>
        <dbReference type="PROSITE" id="PS51021"/>
    </source>
</evidence>
<dbReference type="Gene3D" id="2.30.30.40">
    <property type="entry name" value="SH3 Domains"/>
    <property type="match status" value="1"/>
</dbReference>
<feature type="domain" description="SH3" evidence="4">
    <location>
        <begin position="424"/>
        <end position="483"/>
    </location>
</feature>
<feature type="compositionally biased region" description="Polar residues" evidence="3">
    <location>
        <begin position="356"/>
        <end position="365"/>
    </location>
</feature>
<dbReference type="InterPro" id="IPR004148">
    <property type="entry name" value="BAR_dom"/>
</dbReference>
<dbReference type="PANTHER" id="PTHR47174:SF1">
    <property type="entry name" value="REDUCED VIABILITY UPON STARVATION PROTEIN 167"/>
    <property type="match status" value="1"/>
</dbReference>
<keyword evidence="1 2" id="KW-0728">SH3 domain</keyword>
<dbReference type="GO" id="GO:0043332">
    <property type="term" value="C:mating projection tip"/>
    <property type="evidence" value="ECO:0007669"/>
    <property type="project" value="TreeGrafter"/>
</dbReference>
<protein>
    <recommendedName>
        <fullName evidence="8">BAR-domain-containing protein</fullName>
    </recommendedName>
</protein>
<sequence length="483" mass="53322">TKDDEFTQLNGKFTTCERITANLLQEVMKYRDNVTAMLNHQAEFGIVLAEIYDPNLNMPSGEVTPRRAPTAPESIQAVNDFQAVMRDTRDTLLPEVDNLELTVVRPLQEMQNNMKLIRRTITKREHKLVDYDRYRLSLKKLNDKKERTLSDEKQIFKLESQLEVATADYEGLNGLLREELPGFFYYNTQLLEPIFHSFYYLQLRIYRIMLERITPLANSGYYDLTMDVLRGYEARKQDTVPTVESVEIITRRSVTASYASKYGRPSHEEGAEEHQGVPAQAPNAHRGYPPSAPTPGAKPWETSVASAGAKPWQTGGSAAPPASGLKPWQTGAAASSAPPPAYNAMPPPPAPAAPEQSGSRYTAPSNVNIHLTPSISGTIAATAAAAATSHAMNSFNTTLNQTQAQAAVKKGPPPPIPKRIGVPGGGKMAVALYDYEAQQAGDLSFKKDDRIEIVEKSDNANDWWTGKLNGKRGVFPGTYVQEL</sequence>
<dbReference type="SUPFAM" id="SSF103657">
    <property type="entry name" value="BAR/IMD domain-like"/>
    <property type="match status" value="1"/>
</dbReference>
<dbReference type="PANTHER" id="PTHR47174">
    <property type="entry name" value="BRIDGING INTEGRATOR 3"/>
    <property type="match status" value="1"/>
</dbReference>
<dbReference type="GO" id="GO:0097320">
    <property type="term" value="P:plasma membrane tubulation"/>
    <property type="evidence" value="ECO:0007669"/>
    <property type="project" value="TreeGrafter"/>
</dbReference>
<evidence type="ECO:0008006" key="8">
    <source>
        <dbReference type="Google" id="ProtNLM"/>
    </source>
</evidence>
<evidence type="ECO:0000256" key="3">
    <source>
        <dbReference type="SAM" id="MobiDB-lite"/>
    </source>
</evidence>
<dbReference type="CDD" id="cd07599">
    <property type="entry name" value="BAR_Rvs167p"/>
    <property type="match status" value="1"/>
</dbReference>
<gene>
    <name evidence="6" type="ORF">BGZ97_006179</name>
</gene>
<dbReference type="Pfam" id="PF03114">
    <property type="entry name" value="BAR"/>
    <property type="match status" value="1"/>
</dbReference>
<dbReference type="PROSITE" id="PS50002">
    <property type="entry name" value="SH3"/>
    <property type="match status" value="1"/>
</dbReference>
<feature type="domain" description="BAR" evidence="5">
    <location>
        <begin position="1"/>
        <end position="226"/>
    </location>
</feature>
<feature type="non-terminal residue" evidence="6">
    <location>
        <position position="1"/>
    </location>
</feature>
<dbReference type="PROSITE" id="PS51021">
    <property type="entry name" value="BAR"/>
    <property type="match status" value="1"/>
</dbReference>
<dbReference type="AlphaFoldDB" id="A0A9P6QRK3"/>